<comment type="caution">
    <text evidence="1">The sequence shown here is derived from an EMBL/GenBank/DDBJ whole genome shotgun (WGS) entry which is preliminary data.</text>
</comment>
<name>A0ABT0LB86_9GAMM</name>
<protein>
    <submittedName>
        <fullName evidence="1">Uncharacterized protein</fullName>
    </submittedName>
</protein>
<sequence>MSDPILEEPWFLKMNTMLTEVIINSHLAESHQDELTSFERKMKVFFTDMNEYQLNTHQPELQKQQAVSFSQQYLPLLSGLSQLYLACLDPEAARGRFDYGKERLKRSKQQQDVIQLVHFLQKKYTDLVQKHPHLPIHNLDNMALHALVNEAV</sequence>
<reference evidence="1 2" key="1">
    <citation type="submission" date="2022-01" db="EMBL/GenBank/DDBJ databases">
        <title>Whole genome-based taxonomy of the Shewanellaceae.</title>
        <authorList>
            <person name="Martin-Rodriguez A.J."/>
        </authorList>
    </citation>
    <scope>NUCLEOTIDE SEQUENCE [LARGE SCALE GENOMIC DNA]</scope>
    <source>
        <strain evidence="1 2">DSM 17177</strain>
    </source>
</reference>
<dbReference type="Proteomes" id="UP001203423">
    <property type="component" value="Unassembled WGS sequence"/>
</dbReference>
<accession>A0ABT0LB86</accession>
<evidence type="ECO:0000313" key="2">
    <source>
        <dbReference type="Proteomes" id="UP001203423"/>
    </source>
</evidence>
<organism evidence="1 2">
    <name type="scientific">Shewanella surugensis</name>
    <dbReference type="NCBI Taxonomy" id="212020"/>
    <lineage>
        <taxon>Bacteria</taxon>
        <taxon>Pseudomonadati</taxon>
        <taxon>Pseudomonadota</taxon>
        <taxon>Gammaproteobacteria</taxon>
        <taxon>Alteromonadales</taxon>
        <taxon>Shewanellaceae</taxon>
        <taxon>Shewanella</taxon>
    </lineage>
</organism>
<dbReference type="RefSeq" id="WP_248940244.1">
    <property type="nucleotide sequence ID" value="NZ_JAKIKS010000036.1"/>
</dbReference>
<dbReference type="EMBL" id="JAKIKS010000036">
    <property type="protein sequence ID" value="MCL1124968.1"/>
    <property type="molecule type" value="Genomic_DNA"/>
</dbReference>
<keyword evidence="2" id="KW-1185">Reference proteome</keyword>
<evidence type="ECO:0000313" key="1">
    <source>
        <dbReference type="EMBL" id="MCL1124968.1"/>
    </source>
</evidence>
<gene>
    <name evidence="1" type="ORF">L2764_10890</name>
</gene>
<proteinExistence type="predicted"/>